<keyword evidence="2" id="KW-1185">Reference proteome</keyword>
<dbReference type="Proteomes" id="UP000308600">
    <property type="component" value="Unassembled WGS sequence"/>
</dbReference>
<reference evidence="1 2" key="1">
    <citation type="journal article" date="2019" name="Nat. Ecol. Evol.">
        <title>Megaphylogeny resolves global patterns of mushroom evolution.</title>
        <authorList>
            <person name="Varga T."/>
            <person name="Krizsan K."/>
            <person name="Foldi C."/>
            <person name="Dima B."/>
            <person name="Sanchez-Garcia M."/>
            <person name="Sanchez-Ramirez S."/>
            <person name="Szollosi G.J."/>
            <person name="Szarkandi J.G."/>
            <person name="Papp V."/>
            <person name="Albert L."/>
            <person name="Andreopoulos W."/>
            <person name="Angelini C."/>
            <person name="Antonin V."/>
            <person name="Barry K.W."/>
            <person name="Bougher N.L."/>
            <person name="Buchanan P."/>
            <person name="Buyck B."/>
            <person name="Bense V."/>
            <person name="Catcheside P."/>
            <person name="Chovatia M."/>
            <person name="Cooper J."/>
            <person name="Damon W."/>
            <person name="Desjardin D."/>
            <person name="Finy P."/>
            <person name="Geml J."/>
            <person name="Haridas S."/>
            <person name="Hughes K."/>
            <person name="Justo A."/>
            <person name="Karasinski D."/>
            <person name="Kautmanova I."/>
            <person name="Kiss B."/>
            <person name="Kocsube S."/>
            <person name="Kotiranta H."/>
            <person name="LaButti K.M."/>
            <person name="Lechner B.E."/>
            <person name="Liimatainen K."/>
            <person name="Lipzen A."/>
            <person name="Lukacs Z."/>
            <person name="Mihaltcheva S."/>
            <person name="Morgado L.N."/>
            <person name="Niskanen T."/>
            <person name="Noordeloos M.E."/>
            <person name="Ohm R.A."/>
            <person name="Ortiz-Santana B."/>
            <person name="Ovrebo C."/>
            <person name="Racz N."/>
            <person name="Riley R."/>
            <person name="Savchenko A."/>
            <person name="Shiryaev A."/>
            <person name="Soop K."/>
            <person name="Spirin V."/>
            <person name="Szebenyi C."/>
            <person name="Tomsovsky M."/>
            <person name="Tulloss R.E."/>
            <person name="Uehling J."/>
            <person name="Grigoriev I.V."/>
            <person name="Vagvolgyi C."/>
            <person name="Papp T."/>
            <person name="Martin F.M."/>
            <person name="Miettinen O."/>
            <person name="Hibbett D.S."/>
            <person name="Nagy L.G."/>
        </authorList>
    </citation>
    <scope>NUCLEOTIDE SEQUENCE [LARGE SCALE GENOMIC DNA]</scope>
    <source>
        <strain evidence="1 2">NL-1719</strain>
    </source>
</reference>
<evidence type="ECO:0000313" key="2">
    <source>
        <dbReference type="Proteomes" id="UP000308600"/>
    </source>
</evidence>
<gene>
    <name evidence="1" type="ORF">BDN72DRAFT_126855</name>
</gene>
<sequence>MLTYRSNSAVYRHACQFSGNFAPLSNTIRPEHAPHTIYKKLGTSDTPPEDDANHPQLVIERRKSRIGCRLLAPTLILFTLSGRLAIFLILWLTVINGVDDQTLGTILKNRAFIANEGVKEIATTGVVSLTALFLLGLAGYCIAGMWLSGQESGSILPTPIQ</sequence>
<proteinExistence type="predicted"/>
<accession>A0ACD3AML3</accession>
<name>A0ACD3AML3_9AGAR</name>
<organism evidence="1 2">
    <name type="scientific">Pluteus cervinus</name>
    <dbReference type="NCBI Taxonomy" id="181527"/>
    <lineage>
        <taxon>Eukaryota</taxon>
        <taxon>Fungi</taxon>
        <taxon>Dikarya</taxon>
        <taxon>Basidiomycota</taxon>
        <taxon>Agaricomycotina</taxon>
        <taxon>Agaricomycetes</taxon>
        <taxon>Agaricomycetidae</taxon>
        <taxon>Agaricales</taxon>
        <taxon>Pluteineae</taxon>
        <taxon>Pluteaceae</taxon>
        <taxon>Pluteus</taxon>
    </lineage>
</organism>
<dbReference type="EMBL" id="ML208391">
    <property type="protein sequence ID" value="TFK66894.1"/>
    <property type="molecule type" value="Genomic_DNA"/>
</dbReference>
<evidence type="ECO:0000313" key="1">
    <source>
        <dbReference type="EMBL" id="TFK66894.1"/>
    </source>
</evidence>
<protein>
    <submittedName>
        <fullName evidence="1">Uncharacterized protein</fullName>
    </submittedName>
</protein>